<dbReference type="EMBL" id="JAUSTW010000009">
    <property type="protein sequence ID" value="MDQ0201322.1"/>
    <property type="molecule type" value="Genomic_DNA"/>
</dbReference>
<sequence length="37" mass="4377">MTIFKAFYTLDYVWMKVDVIKKTTKVEGERPNKVAIL</sequence>
<evidence type="ECO:0000313" key="1">
    <source>
        <dbReference type="EMBL" id="MDQ0201322.1"/>
    </source>
</evidence>
<gene>
    <name evidence="1" type="ORF">J2S10_004528</name>
</gene>
<organism evidence="1 2">
    <name type="scientific">Neobacillus ginsengisoli</name>
    <dbReference type="NCBI Taxonomy" id="904295"/>
    <lineage>
        <taxon>Bacteria</taxon>
        <taxon>Bacillati</taxon>
        <taxon>Bacillota</taxon>
        <taxon>Bacilli</taxon>
        <taxon>Bacillales</taxon>
        <taxon>Bacillaceae</taxon>
        <taxon>Neobacillus</taxon>
    </lineage>
</organism>
<name>A0ABT9Y0G4_9BACI</name>
<evidence type="ECO:0000313" key="2">
    <source>
        <dbReference type="Proteomes" id="UP001224122"/>
    </source>
</evidence>
<dbReference type="Proteomes" id="UP001224122">
    <property type="component" value="Unassembled WGS sequence"/>
</dbReference>
<comment type="caution">
    <text evidence="1">The sequence shown here is derived from an EMBL/GenBank/DDBJ whole genome shotgun (WGS) entry which is preliminary data.</text>
</comment>
<reference evidence="1 2" key="1">
    <citation type="submission" date="2023-07" db="EMBL/GenBank/DDBJ databases">
        <title>Genomic Encyclopedia of Type Strains, Phase IV (KMG-IV): sequencing the most valuable type-strain genomes for metagenomic binning, comparative biology and taxonomic classification.</title>
        <authorList>
            <person name="Goeker M."/>
        </authorList>
    </citation>
    <scope>NUCLEOTIDE SEQUENCE [LARGE SCALE GENOMIC DNA]</scope>
    <source>
        <strain evidence="1 2">DSM 27594</strain>
    </source>
</reference>
<proteinExistence type="predicted"/>
<accession>A0ABT9Y0G4</accession>
<protein>
    <submittedName>
        <fullName evidence="1">Uncharacterized protein</fullName>
    </submittedName>
</protein>
<keyword evidence="2" id="KW-1185">Reference proteome</keyword>